<reference evidence="1" key="1">
    <citation type="submission" date="2022-10" db="EMBL/GenBank/DDBJ databases">
        <authorList>
            <person name="Chen Y."/>
            <person name="Dougan E. K."/>
            <person name="Chan C."/>
            <person name="Rhodes N."/>
            <person name="Thang M."/>
        </authorList>
    </citation>
    <scope>NUCLEOTIDE SEQUENCE</scope>
</reference>
<dbReference type="EMBL" id="CAMXCT010006778">
    <property type="protein sequence ID" value="CAI4019912.1"/>
    <property type="molecule type" value="Genomic_DNA"/>
</dbReference>
<organism evidence="1">
    <name type="scientific">Cladocopium goreaui</name>
    <dbReference type="NCBI Taxonomy" id="2562237"/>
    <lineage>
        <taxon>Eukaryota</taxon>
        <taxon>Sar</taxon>
        <taxon>Alveolata</taxon>
        <taxon>Dinophyceae</taxon>
        <taxon>Suessiales</taxon>
        <taxon>Symbiodiniaceae</taxon>
        <taxon>Cladocopium</taxon>
    </lineage>
</organism>
<protein>
    <submittedName>
        <fullName evidence="1">Uncharacterized protein</fullName>
    </submittedName>
</protein>
<gene>
    <name evidence="1" type="ORF">C1SCF055_LOCUS44369</name>
</gene>
<proteinExistence type="predicted"/>
<reference evidence="2" key="2">
    <citation type="submission" date="2024-04" db="EMBL/GenBank/DDBJ databases">
        <authorList>
            <person name="Chen Y."/>
            <person name="Shah S."/>
            <person name="Dougan E. K."/>
            <person name="Thang M."/>
            <person name="Chan C."/>
        </authorList>
    </citation>
    <scope>NUCLEOTIDE SEQUENCE [LARGE SCALE GENOMIC DNA]</scope>
</reference>
<name>A0A9P1M4I1_9DINO</name>
<accession>A0A9P1M4I1</accession>
<keyword evidence="3" id="KW-1185">Reference proteome</keyword>
<dbReference type="EMBL" id="CAMXCT030006778">
    <property type="protein sequence ID" value="CAL4807224.1"/>
    <property type="molecule type" value="Genomic_DNA"/>
</dbReference>
<dbReference type="AlphaFoldDB" id="A0A9P1M4I1"/>
<sequence>MARIQVPKKGIFTCNSSTAEEAVQYLRQVSLGCQRSNMSNMSNMHWFEGMLRLTTLGKETLNQSAVNGRWCGMVWSSGLQQENLQAVKEWTLMLDEPWHGNVLLSCGPHKLEPNQQLPEFDADFVFANYSWLSSGPPINIAATELRGITIEQLSSLLVFVEDVASSWCAAHHLGYGQPLSFEAFNLYHANFWVIGPATAGHGRGGCSYVELVATSAQMQRPLWFVSHAWLEPVCKFVACLKCHASLRQLPDQTAYWVCAYANNQHQLENEICNNPRKTSFYRAIQLCAGVLLVLDENATPFTRIWCCFEESIAVEERNKGTLGVDFDLNPLLLDVAATENGRAHVITDGLAGAEQEMMPLLGFLAKSRREAEFPTEILM</sequence>
<evidence type="ECO:0000313" key="2">
    <source>
        <dbReference type="EMBL" id="CAL1173287.1"/>
    </source>
</evidence>
<dbReference type="EMBL" id="CAMXCT020006778">
    <property type="protein sequence ID" value="CAL1173287.1"/>
    <property type="molecule type" value="Genomic_DNA"/>
</dbReference>
<comment type="caution">
    <text evidence="1">The sequence shown here is derived from an EMBL/GenBank/DDBJ whole genome shotgun (WGS) entry which is preliminary data.</text>
</comment>
<evidence type="ECO:0000313" key="3">
    <source>
        <dbReference type="Proteomes" id="UP001152797"/>
    </source>
</evidence>
<evidence type="ECO:0000313" key="1">
    <source>
        <dbReference type="EMBL" id="CAI4019912.1"/>
    </source>
</evidence>
<dbReference type="Proteomes" id="UP001152797">
    <property type="component" value="Unassembled WGS sequence"/>
</dbReference>